<proteinExistence type="predicted"/>
<accession>A0A081FYA2</accession>
<dbReference type="eggNOG" id="COG2982">
    <property type="taxonomic scope" value="Bacteria"/>
</dbReference>
<feature type="region of interest" description="Disordered" evidence="1">
    <location>
        <begin position="627"/>
        <end position="647"/>
    </location>
</feature>
<evidence type="ECO:0000256" key="1">
    <source>
        <dbReference type="SAM" id="MobiDB-lite"/>
    </source>
</evidence>
<dbReference type="PATRIC" id="fig|1232683.4.peg.2245"/>
<comment type="caution">
    <text evidence="2">The sequence shown here is derived from an EMBL/GenBank/DDBJ whole genome shotgun (WGS) entry which is preliminary data.</text>
</comment>
<evidence type="ECO:0000313" key="3">
    <source>
        <dbReference type="Proteomes" id="UP000028252"/>
    </source>
</evidence>
<feature type="compositionally biased region" description="Polar residues" evidence="1">
    <location>
        <begin position="633"/>
        <end position="645"/>
    </location>
</feature>
<dbReference type="Pfam" id="PF05359">
    <property type="entry name" value="DUF748"/>
    <property type="match status" value="1"/>
</dbReference>
<dbReference type="AlphaFoldDB" id="A0A081FYA2"/>
<gene>
    <name evidence="2" type="ORF">ADIMK_2286</name>
</gene>
<reference evidence="2 3" key="1">
    <citation type="submission" date="2014-04" db="EMBL/GenBank/DDBJ databases">
        <title>Marinobacterium kochiensis sp. nov., isolated from sediment sample collected from Kochi backwaters in Kerala, India.</title>
        <authorList>
            <person name="Singh A."/>
            <person name="Pinnaka A.K."/>
        </authorList>
    </citation>
    <scope>NUCLEOTIDE SEQUENCE [LARGE SCALE GENOMIC DNA]</scope>
    <source>
        <strain evidence="2 3">AK27</strain>
    </source>
</reference>
<sequence>MSWIAGVLILMALMLVTLPYIVRDQVVIWLYQQGVDNARFDALDINWFTGRVRVKGLRAERAGEYPFQLDSLLVDLDYPSLMQKQIRILNLDLQGLRTGLAIREGQQWLGPLNLTELSTSADEQPSPDTDDAAPSPWSFGLDNLQLNAIDWRLSLEQQEQRLELDNLWLGSIYLWQPDVETSLSFNGRINGAPFSLDSTSVPLPQQKHGELQLRIEQLPLKPILGELVPQLDATISTDLSLSAQLDGERISLLPKGSITVDGLSWRDEAQSVATNRIDWQGDASIGLEALRPDSVEVKGQLTLPEGLKLDQTAMNLALTRLGWQGELQLKMPLEAPLQVKLDGGLNSGALDLAQGGEQPLALKLGGLNWQGAVALDLPAKAPMTLALDGTLGSGAVDFTQTSAQPLSVKLDGADWRGNTRLLFADAGIDLSGQNSLKLGNLALEQGSSLDLTLASLDLKTALTGKAMSRWQLADTALTLDALNLRQGDALEVSLASMNGALDAVYDLDSGALDLKADTIKLGATDARLAKKPLASVKALNLSALQLALPLKLELANAQADGIRLARTVQKEPLLALKGVNLKRLAMDQQGLNIDRIGLTGLDTVMNLDESMAPVDIRALQQQLQALGGESKAAQASPSPDKSGSDSADFRVRVAELRVDGESQFRFNDRSTEPEFNAVVAIDKASVKGIDTGSGKQSTFELSGKVNRFASLEAKGKVNLIGATRSGDWSAELKGMDLPSLSPYSIKYTGYFLKNGQLNLALEGTLDEDKLDGKNHIRLNRLEVNPVDQAQIGKFQQQLSMPLGTAVAVLQDSDDNIDLDVPISGSLDDPSFDYQSVINKIAGKGVKQGVMSYLLKAMQPYGALISLAQTAIEASQTGAFITLEPVVFESGTDTPTGDVEGYLGKLTGLLKERDGLRLNLCGISVAADRQRLSQALNEENAERKEPLEPDALALELNARLQRLANARAEALKSRLQGDVAADRLFLCYPQIDKEGDPRVEPAL</sequence>
<keyword evidence="3" id="KW-1185">Reference proteome</keyword>
<dbReference type="EMBL" id="JMQN01000036">
    <property type="protein sequence ID" value="KEA63507.1"/>
    <property type="molecule type" value="Genomic_DNA"/>
</dbReference>
<dbReference type="InterPro" id="IPR008023">
    <property type="entry name" value="DUF748"/>
</dbReference>
<name>A0A081FYA2_9GAMM</name>
<evidence type="ECO:0000313" key="2">
    <source>
        <dbReference type="EMBL" id="KEA63507.1"/>
    </source>
</evidence>
<organism evidence="2 3">
    <name type="scientific">Marinobacterium lacunae</name>
    <dbReference type="NCBI Taxonomy" id="1232683"/>
    <lineage>
        <taxon>Bacteria</taxon>
        <taxon>Pseudomonadati</taxon>
        <taxon>Pseudomonadota</taxon>
        <taxon>Gammaproteobacteria</taxon>
        <taxon>Oceanospirillales</taxon>
        <taxon>Oceanospirillaceae</taxon>
        <taxon>Marinobacterium</taxon>
    </lineage>
</organism>
<dbReference type="Proteomes" id="UP000028252">
    <property type="component" value="Unassembled WGS sequence"/>
</dbReference>
<dbReference type="STRING" id="1232683.ADIMK_2286"/>
<protein>
    <submittedName>
        <fullName evidence="2">Uncharacterized protein</fullName>
    </submittedName>
</protein>